<evidence type="ECO:0000259" key="1">
    <source>
        <dbReference type="Pfam" id="PF07238"/>
    </source>
</evidence>
<dbReference type="Pfam" id="PF12945">
    <property type="entry name" value="PilZNR"/>
    <property type="match status" value="1"/>
</dbReference>
<feature type="domain" description="PilZ" evidence="1">
    <location>
        <begin position="87"/>
        <end position="197"/>
    </location>
</feature>
<keyword evidence="4" id="KW-1185">Reference proteome</keyword>
<dbReference type="GO" id="GO:0035438">
    <property type="term" value="F:cyclic-di-GMP binding"/>
    <property type="evidence" value="ECO:0007669"/>
    <property type="project" value="InterPro"/>
</dbReference>
<dbReference type="InterPro" id="IPR009875">
    <property type="entry name" value="PilZ_domain"/>
</dbReference>
<dbReference type="Gene3D" id="2.40.10.220">
    <property type="entry name" value="predicted glycosyltransferase like domains"/>
    <property type="match status" value="1"/>
</dbReference>
<dbReference type="EMBL" id="JABAFA010000002">
    <property type="protein sequence ID" value="NMD98226.1"/>
    <property type="molecule type" value="Genomic_DNA"/>
</dbReference>
<accession>A0A848B410</accession>
<protein>
    <submittedName>
        <fullName evidence="3">Pilus assembly protein PilZ</fullName>
    </submittedName>
</protein>
<organism evidence="3 4">
    <name type="scientific">Selenomonas bovis</name>
    <dbReference type="NCBI Taxonomy" id="416586"/>
    <lineage>
        <taxon>Bacteria</taxon>
        <taxon>Bacillati</taxon>
        <taxon>Bacillota</taxon>
        <taxon>Negativicutes</taxon>
        <taxon>Selenomonadales</taxon>
        <taxon>Selenomonadaceae</taxon>
        <taxon>Selenomonas</taxon>
    </lineage>
</organism>
<gene>
    <name evidence="3" type="ORF">HF878_01825</name>
</gene>
<dbReference type="SUPFAM" id="SSF141371">
    <property type="entry name" value="PilZ domain-like"/>
    <property type="match status" value="1"/>
</dbReference>
<proteinExistence type="predicted"/>
<dbReference type="AlphaFoldDB" id="A0A848B410"/>
<evidence type="ECO:0000259" key="2">
    <source>
        <dbReference type="Pfam" id="PF12945"/>
    </source>
</evidence>
<evidence type="ECO:0000313" key="3">
    <source>
        <dbReference type="EMBL" id="NMD98226.1"/>
    </source>
</evidence>
<reference evidence="3 4" key="1">
    <citation type="submission" date="2020-04" db="EMBL/GenBank/DDBJ databases">
        <authorList>
            <person name="Hitch T.C.A."/>
            <person name="Wylensek D."/>
            <person name="Clavel T."/>
        </authorList>
    </citation>
    <scope>NUCLEOTIDE SEQUENCE [LARGE SCALE GENOMIC DNA]</scope>
    <source>
        <strain evidence="3 4">PG-130-P53-12</strain>
    </source>
</reference>
<evidence type="ECO:0000313" key="4">
    <source>
        <dbReference type="Proteomes" id="UP000543804"/>
    </source>
</evidence>
<dbReference type="Pfam" id="PF07238">
    <property type="entry name" value="PilZ"/>
    <property type="match status" value="1"/>
</dbReference>
<feature type="domain" description="Type III secretion system flagellar brake protein YcgR PilZN" evidence="2">
    <location>
        <begin position="5"/>
        <end position="80"/>
    </location>
</feature>
<comment type="caution">
    <text evidence="3">The sequence shown here is derived from an EMBL/GenBank/DDBJ whole genome shotgun (WGS) entry which is preliminary data.</text>
</comment>
<dbReference type="Proteomes" id="UP000543804">
    <property type="component" value="Unassembled WGS sequence"/>
</dbReference>
<dbReference type="InterPro" id="IPR009926">
    <property type="entry name" value="T3SS_YcgR_PilZN"/>
</dbReference>
<sequence>MEFFVDNDDERYTSRIEDLTPERIAAALPVNKQRVPVIPRKGSKVYALAVGEQCRYRFFATYLGTARQDGRIPVWIVSRPETVERHQNREFVRVRVDLRVRARLVAEDGSIGDAIETRSLDLSGNGIAIVMSQAVEVDSQMALEIFDIPNVGTLEIMGRVARCQRVMLDEEHAVYHVGLFLEHLSRRTLNAIVRYLFSEQRRAIAKGINGSI</sequence>
<name>A0A848B410_9FIRM</name>